<dbReference type="Gramene" id="OMO67902">
    <property type="protein sequence ID" value="OMO67902"/>
    <property type="gene ID" value="CCACVL1_20214"/>
</dbReference>
<proteinExistence type="predicted"/>
<feature type="compositionally biased region" description="Polar residues" evidence="1">
    <location>
        <begin position="21"/>
        <end position="34"/>
    </location>
</feature>
<feature type="region of interest" description="Disordered" evidence="1">
    <location>
        <begin position="21"/>
        <end position="42"/>
    </location>
</feature>
<protein>
    <submittedName>
        <fullName evidence="2">Uncharacterized protein</fullName>
    </submittedName>
</protein>
<comment type="caution">
    <text evidence="2">The sequence shown here is derived from an EMBL/GenBank/DDBJ whole genome shotgun (WGS) entry which is preliminary data.</text>
</comment>
<reference evidence="2 3" key="1">
    <citation type="submission" date="2013-09" db="EMBL/GenBank/DDBJ databases">
        <title>Corchorus capsularis genome sequencing.</title>
        <authorList>
            <person name="Alam M."/>
            <person name="Haque M.S."/>
            <person name="Islam M.S."/>
            <person name="Emdad E.M."/>
            <person name="Islam M.M."/>
            <person name="Ahmed B."/>
            <person name="Halim A."/>
            <person name="Hossen Q.M.M."/>
            <person name="Hossain M.Z."/>
            <person name="Ahmed R."/>
            <person name="Khan M.M."/>
            <person name="Islam R."/>
            <person name="Rashid M.M."/>
            <person name="Khan S.A."/>
            <person name="Rahman M.S."/>
            <person name="Alam M."/>
        </authorList>
    </citation>
    <scope>NUCLEOTIDE SEQUENCE [LARGE SCALE GENOMIC DNA]</scope>
    <source>
        <strain evidence="3">cv. CVL-1</strain>
        <tissue evidence="2">Whole seedling</tissue>
    </source>
</reference>
<dbReference type="AlphaFoldDB" id="A0A1R3HC27"/>
<name>A0A1R3HC27_COCAP</name>
<evidence type="ECO:0000313" key="2">
    <source>
        <dbReference type="EMBL" id="OMO67902.1"/>
    </source>
</evidence>
<evidence type="ECO:0000313" key="3">
    <source>
        <dbReference type="Proteomes" id="UP000188268"/>
    </source>
</evidence>
<dbReference type="EMBL" id="AWWV01012332">
    <property type="protein sequence ID" value="OMO67902.1"/>
    <property type="molecule type" value="Genomic_DNA"/>
</dbReference>
<organism evidence="2 3">
    <name type="scientific">Corchorus capsularis</name>
    <name type="common">Jute</name>
    <dbReference type="NCBI Taxonomy" id="210143"/>
    <lineage>
        <taxon>Eukaryota</taxon>
        <taxon>Viridiplantae</taxon>
        <taxon>Streptophyta</taxon>
        <taxon>Embryophyta</taxon>
        <taxon>Tracheophyta</taxon>
        <taxon>Spermatophyta</taxon>
        <taxon>Magnoliopsida</taxon>
        <taxon>eudicotyledons</taxon>
        <taxon>Gunneridae</taxon>
        <taxon>Pentapetalae</taxon>
        <taxon>rosids</taxon>
        <taxon>malvids</taxon>
        <taxon>Malvales</taxon>
        <taxon>Malvaceae</taxon>
        <taxon>Grewioideae</taxon>
        <taxon>Apeibeae</taxon>
        <taxon>Corchorus</taxon>
    </lineage>
</organism>
<dbReference type="Proteomes" id="UP000188268">
    <property type="component" value="Unassembled WGS sequence"/>
</dbReference>
<evidence type="ECO:0000256" key="1">
    <source>
        <dbReference type="SAM" id="MobiDB-lite"/>
    </source>
</evidence>
<dbReference type="OrthoDB" id="10648961at2759"/>
<gene>
    <name evidence="2" type="ORF">CCACVL1_20214</name>
</gene>
<accession>A0A1R3HC27</accession>
<keyword evidence="3" id="KW-1185">Reference proteome</keyword>
<sequence length="69" mass="7850">MAFECGSECCKRASGQWATSSYKTSRAPSTTKEQATARRATPEESRAVLSDFWSAYQNWARLRRKNLNN</sequence>